<proteinExistence type="inferred from homology"/>
<keyword evidence="4" id="KW-1185">Reference proteome</keyword>
<sequence length="143" mass="15329">MHPIAKTALAFVNRATVALYRISDGRLGGTSVGLPVLLLTVPGRKTGIPRTAPVVYLAHGDSYVVVGSAYGAKSDPDWVRNLAAAETARIRIGDHEREVSARIANGAERERLWQQVIIPKLPTIAKHEAKSGRTFPVGVLTSP</sequence>
<dbReference type="GO" id="GO:0070967">
    <property type="term" value="F:coenzyme F420 binding"/>
    <property type="evidence" value="ECO:0007669"/>
    <property type="project" value="TreeGrafter"/>
</dbReference>
<comment type="catalytic activity">
    <reaction evidence="2">
        <text>oxidized coenzyme F420-(gamma-L-Glu)(n) + a quinol + H(+) = reduced coenzyme F420-(gamma-L-Glu)(n) + a quinone</text>
        <dbReference type="Rhea" id="RHEA:39663"/>
        <dbReference type="Rhea" id="RHEA-COMP:12939"/>
        <dbReference type="Rhea" id="RHEA-COMP:14378"/>
        <dbReference type="ChEBI" id="CHEBI:15378"/>
        <dbReference type="ChEBI" id="CHEBI:24646"/>
        <dbReference type="ChEBI" id="CHEBI:132124"/>
        <dbReference type="ChEBI" id="CHEBI:133980"/>
        <dbReference type="ChEBI" id="CHEBI:139511"/>
    </reaction>
</comment>
<dbReference type="PANTHER" id="PTHR39428">
    <property type="entry name" value="F420H(2)-DEPENDENT QUINONE REDUCTASE RV1261C"/>
    <property type="match status" value="1"/>
</dbReference>
<dbReference type="Gene3D" id="2.30.110.10">
    <property type="entry name" value="Electron Transport, Fmn-binding Protein, Chain A"/>
    <property type="match status" value="1"/>
</dbReference>
<dbReference type="Pfam" id="PF04075">
    <property type="entry name" value="F420H2_quin_red"/>
    <property type="match status" value="1"/>
</dbReference>
<dbReference type="InterPro" id="IPR012349">
    <property type="entry name" value="Split_barrel_FMN-bd"/>
</dbReference>
<organism evidence="3 4">
    <name type="scientific">Rhodococcus maanshanensis</name>
    <dbReference type="NCBI Taxonomy" id="183556"/>
    <lineage>
        <taxon>Bacteria</taxon>
        <taxon>Bacillati</taxon>
        <taxon>Actinomycetota</taxon>
        <taxon>Actinomycetes</taxon>
        <taxon>Mycobacteriales</taxon>
        <taxon>Nocardiaceae</taxon>
        <taxon>Rhodococcus</taxon>
    </lineage>
</organism>
<protein>
    <submittedName>
        <fullName evidence="3">Deazaflavin-dependent oxidoreductase, nitroreductase family</fullName>
    </submittedName>
</protein>
<evidence type="ECO:0000313" key="3">
    <source>
        <dbReference type="EMBL" id="SEL54857.1"/>
    </source>
</evidence>
<dbReference type="RefSeq" id="WP_072754376.1">
    <property type="nucleotide sequence ID" value="NZ_FOAW01000010.1"/>
</dbReference>
<dbReference type="PANTHER" id="PTHR39428:SF3">
    <property type="entry name" value="DEAZAFLAVIN-DEPENDENT NITROREDUCTASE"/>
    <property type="match status" value="1"/>
</dbReference>
<name>A0A1H7R5Q4_9NOCA</name>
<dbReference type="OrthoDB" id="8225825at2"/>
<accession>A0A1H7R5Q4</accession>
<reference evidence="4" key="1">
    <citation type="submission" date="2016-10" db="EMBL/GenBank/DDBJ databases">
        <authorList>
            <person name="Varghese N."/>
            <person name="Submissions S."/>
        </authorList>
    </citation>
    <scope>NUCLEOTIDE SEQUENCE [LARGE SCALE GENOMIC DNA]</scope>
    <source>
        <strain evidence="4">DSM 44675</strain>
    </source>
</reference>
<comment type="similarity">
    <text evidence="1">Belongs to the F420H(2)-dependent quinone reductase family.</text>
</comment>
<dbReference type="EMBL" id="FOAW01000010">
    <property type="protein sequence ID" value="SEL54857.1"/>
    <property type="molecule type" value="Genomic_DNA"/>
</dbReference>
<dbReference type="AlphaFoldDB" id="A0A1H7R5Q4"/>
<gene>
    <name evidence="3" type="ORF">SAMN05444583_110137</name>
</gene>
<dbReference type="GO" id="GO:0005886">
    <property type="term" value="C:plasma membrane"/>
    <property type="evidence" value="ECO:0007669"/>
    <property type="project" value="TreeGrafter"/>
</dbReference>
<dbReference type="Proteomes" id="UP000198677">
    <property type="component" value="Unassembled WGS sequence"/>
</dbReference>
<dbReference type="GO" id="GO:0016491">
    <property type="term" value="F:oxidoreductase activity"/>
    <property type="evidence" value="ECO:0007669"/>
    <property type="project" value="InterPro"/>
</dbReference>
<evidence type="ECO:0000256" key="2">
    <source>
        <dbReference type="ARBA" id="ARBA00049106"/>
    </source>
</evidence>
<dbReference type="InterPro" id="IPR004378">
    <property type="entry name" value="F420H2_quin_Rdtase"/>
</dbReference>
<evidence type="ECO:0000313" key="4">
    <source>
        <dbReference type="Proteomes" id="UP000198677"/>
    </source>
</evidence>
<evidence type="ECO:0000256" key="1">
    <source>
        <dbReference type="ARBA" id="ARBA00008710"/>
    </source>
</evidence>
<dbReference type="NCBIfam" id="TIGR00026">
    <property type="entry name" value="hi_GC_TIGR00026"/>
    <property type="match status" value="1"/>
</dbReference>